<dbReference type="SUPFAM" id="SSF54197">
    <property type="entry name" value="HIT-like"/>
    <property type="match status" value="1"/>
</dbReference>
<name>A0ABS5ABY7_9PSEU</name>
<keyword evidence="4" id="KW-1185">Reference proteome</keyword>
<dbReference type="Proteomes" id="UP001519363">
    <property type="component" value="Unassembled WGS sequence"/>
</dbReference>
<dbReference type="PRINTS" id="PR00332">
    <property type="entry name" value="HISTRIAD"/>
</dbReference>
<sequence length="112" mass="11865">MTDCVFCRIVAGELPARVRGENEHVLAFDDISPQAPVHVLVVPRAHHRDVPAMTAADPALAGELVAMAAKVAAETGIAGPGYRMIANTGRGGGQTEFHAHLHLLGGTRLRWP</sequence>
<accession>A0ABS5ABY7</accession>
<dbReference type="InterPro" id="IPR001310">
    <property type="entry name" value="Histidine_triad_HIT"/>
</dbReference>
<dbReference type="PROSITE" id="PS51084">
    <property type="entry name" value="HIT_2"/>
    <property type="match status" value="1"/>
</dbReference>
<feature type="domain" description="HIT" evidence="2">
    <location>
        <begin position="5"/>
        <end position="112"/>
    </location>
</feature>
<evidence type="ECO:0000313" key="3">
    <source>
        <dbReference type="EMBL" id="MBP2474091.1"/>
    </source>
</evidence>
<dbReference type="InterPro" id="IPR036265">
    <property type="entry name" value="HIT-like_sf"/>
</dbReference>
<dbReference type="Gene3D" id="3.30.428.10">
    <property type="entry name" value="HIT-like"/>
    <property type="match status" value="1"/>
</dbReference>
<dbReference type="RefSeq" id="WP_086787685.1">
    <property type="nucleotide sequence ID" value="NZ_JAGIOO010000001.1"/>
</dbReference>
<comment type="caution">
    <text evidence="3">The sequence shown here is derived from an EMBL/GenBank/DDBJ whole genome shotgun (WGS) entry which is preliminary data.</text>
</comment>
<organism evidence="3 4">
    <name type="scientific">Crossiella equi</name>
    <dbReference type="NCBI Taxonomy" id="130796"/>
    <lineage>
        <taxon>Bacteria</taxon>
        <taxon>Bacillati</taxon>
        <taxon>Actinomycetota</taxon>
        <taxon>Actinomycetes</taxon>
        <taxon>Pseudonocardiales</taxon>
        <taxon>Pseudonocardiaceae</taxon>
        <taxon>Crossiella</taxon>
    </lineage>
</organism>
<dbReference type="CDD" id="cd01276">
    <property type="entry name" value="PKCI_related"/>
    <property type="match status" value="1"/>
</dbReference>
<dbReference type="Pfam" id="PF01230">
    <property type="entry name" value="HIT"/>
    <property type="match status" value="1"/>
</dbReference>
<dbReference type="InterPro" id="IPR011146">
    <property type="entry name" value="HIT-like"/>
</dbReference>
<proteinExistence type="predicted"/>
<evidence type="ECO:0000313" key="4">
    <source>
        <dbReference type="Proteomes" id="UP001519363"/>
    </source>
</evidence>
<evidence type="ECO:0000256" key="1">
    <source>
        <dbReference type="PROSITE-ProRule" id="PRU00464"/>
    </source>
</evidence>
<dbReference type="PANTHER" id="PTHR23089">
    <property type="entry name" value="HISTIDINE TRIAD HIT PROTEIN"/>
    <property type="match status" value="1"/>
</dbReference>
<reference evidence="3 4" key="1">
    <citation type="submission" date="2021-03" db="EMBL/GenBank/DDBJ databases">
        <title>Sequencing the genomes of 1000 actinobacteria strains.</title>
        <authorList>
            <person name="Klenk H.-P."/>
        </authorList>
    </citation>
    <scope>NUCLEOTIDE SEQUENCE [LARGE SCALE GENOMIC DNA]</scope>
    <source>
        <strain evidence="3 4">DSM 44580</strain>
    </source>
</reference>
<evidence type="ECO:0000259" key="2">
    <source>
        <dbReference type="PROSITE" id="PS51084"/>
    </source>
</evidence>
<protein>
    <submittedName>
        <fullName evidence="3">Histidine triad (HIT) family protein</fullName>
    </submittedName>
</protein>
<feature type="short sequence motif" description="Histidine triad motif" evidence="1">
    <location>
        <begin position="98"/>
        <end position="102"/>
    </location>
</feature>
<gene>
    <name evidence="3" type="ORF">JOF53_002963</name>
</gene>
<dbReference type="EMBL" id="JAGIOO010000001">
    <property type="protein sequence ID" value="MBP2474091.1"/>
    <property type="molecule type" value="Genomic_DNA"/>
</dbReference>